<dbReference type="InterPro" id="IPR001128">
    <property type="entry name" value="Cyt_P450"/>
</dbReference>
<keyword evidence="6" id="KW-0812">Transmembrane</keyword>
<evidence type="ECO:0000256" key="12">
    <source>
        <dbReference type="ARBA" id="ARBA00023136"/>
    </source>
</evidence>
<dbReference type="OrthoDB" id="1470350at2759"/>
<dbReference type="GO" id="GO:0005506">
    <property type="term" value="F:iron ion binding"/>
    <property type="evidence" value="ECO:0007669"/>
    <property type="project" value="InterPro"/>
</dbReference>
<evidence type="ECO:0000256" key="4">
    <source>
        <dbReference type="ARBA" id="ARBA00010617"/>
    </source>
</evidence>
<name>A0A1J8QWN1_9AGAM</name>
<protein>
    <recommendedName>
        <fullName evidence="16">Cytochrome P450</fullName>
    </recommendedName>
</protein>
<comment type="caution">
    <text evidence="14">The sequence shown here is derived from an EMBL/GenBank/DDBJ whole genome shotgun (WGS) entry which is preliminary data.</text>
</comment>
<evidence type="ECO:0000256" key="5">
    <source>
        <dbReference type="ARBA" id="ARBA00022617"/>
    </source>
</evidence>
<keyword evidence="12" id="KW-0472">Membrane</keyword>
<keyword evidence="10 13" id="KW-0408">Iron</keyword>
<dbReference type="GO" id="GO:0016705">
    <property type="term" value="F:oxidoreductase activity, acting on paired donors, with incorporation or reduction of molecular oxygen"/>
    <property type="evidence" value="ECO:0007669"/>
    <property type="project" value="InterPro"/>
</dbReference>
<evidence type="ECO:0000256" key="6">
    <source>
        <dbReference type="ARBA" id="ARBA00022692"/>
    </source>
</evidence>
<accession>A0A1J8QWN1</accession>
<evidence type="ECO:0000256" key="2">
    <source>
        <dbReference type="ARBA" id="ARBA00004370"/>
    </source>
</evidence>
<dbReference type="GO" id="GO:0004497">
    <property type="term" value="F:monooxygenase activity"/>
    <property type="evidence" value="ECO:0007669"/>
    <property type="project" value="UniProtKB-KW"/>
</dbReference>
<sequence length="567" mass="63225">MNFVFIAVGFTTLAIVYWVYRRYTGISLADVPGPESPSFLMGNTKELFQGQAGEADFKWQAQYGDVVRFKSTLGEDQLMISDPAALQYIFVKSSYRFPKPHDRRAISKMLNGTGIVWADGEDHKRHRKVLLPGFGGPESKALLPLFKGCAESMSNKWMDIIANSKGQSATLDIPAWLSRAALDAIGEAAFGFHFGAIDNHENALARAYVNKMTDIFGYPSSRQVFFQGVSKYIPYQILVYFGETSKNSRILRANAVRDVATSVAKQLVKDKSEMLLQGKGSRDIFSLLIKANMDADAKAKLTEEELLAQMRTLLFAGHDMISNSLSWALLELARNPEIQSRFRAEIRETEAAVHARGDADFTIDDFDAMPYTTAVIKEVLRFSPVAFRVSRYASQDDILPLSQPITTRSGKVIHELPIPKGTRIFASVAAYNRNKDLWGEDAHLFNPDRWFNGAAKENKATSLGVYANLWLNGAAKEKKATSLGVYSNLMTFLGGVRACIGWRFAVIEIQAFLIELVGKFEFAPTDKCERIRREACLMMVPTVEGEVEKGVQLPLRVSVAPRTEKGY</sequence>
<dbReference type="InterPro" id="IPR002401">
    <property type="entry name" value="Cyt_P450_E_grp-I"/>
</dbReference>
<evidence type="ECO:0000256" key="10">
    <source>
        <dbReference type="ARBA" id="ARBA00023004"/>
    </source>
</evidence>
<dbReference type="EMBL" id="LVVM01001815">
    <property type="protein sequence ID" value="OJA17785.1"/>
    <property type="molecule type" value="Genomic_DNA"/>
</dbReference>
<dbReference type="GO" id="GO:0020037">
    <property type="term" value="F:heme binding"/>
    <property type="evidence" value="ECO:0007669"/>
    <property type="project" value="InterPro"/>
</dbReference>
<dbReference type="Proteomes" id="UP000183567">
    <property type="component" value="Unassembled WGS sequence"/>
</dbReference>
<dbReference type="STRING" id="180088.A0A1J8QWN1"/>
<dbReference type="PRINTS" id="PR00385">
    <property type="entry name" value="P450"/>
</dbReference>
<dbReference type="PRINTS" id="PR00463">
    <property type="entry name" value="EP450I"/>
</dbReference>
<comment type="subcellular location">
    <subcellularLocation>
        <location evidence="2">Membrane</location>
    </subcellularLocation>
</comment>
<reference evidence="14 15" key="1">
    <citation type="submission" date="2016-03" db="EMBL/GenBank/DDBJ databases">
        <title>Comparative genomics of the ectomycorrhizal sister species Rhizopogon vinicolor and Rhizopogon vesiculosus (Basidiomycota: Boletales) reveals a divergence of the mating type B locus.</title>
        <authorList>
            <person name="Mujic A.B."/>
            <person name="Kuo A."/>
            <person name="Tritt A."/>
            <person name="Lipzen A."/>
            <person name="Chen C."/>
            <person name="Johnson J."/>
            <person name="Sharma A."/>
            <person name="Barry K."/>
            <person name="Grigoriev I.V."/>
            <person name="Spatafora J.W."/>
        </authorList>
    </citation>
    <scope>NUCLEOTIDE SEQUENCE [LARGE SCALE GENOMIC DNA]</scope>
    <source>
        <strain evidence="14 15">AM-OR11-056</strain>
    </source>
</reference>
<dbReference type="CDD" id="cd11069">
    <property type="entry name" value="CYP_FUM15-like"/>
    <property type="match status" value="1"/>
</dbReference>
<evidence type="ECO:0000256" key="13">
    <source>
        <dbReference type="PIRSR" id="PIRSR602401-1"/>
    </source>
</evidence>
<dbReference type="GO" id="GO:0016020">
    <property type="term" value="C:membrane"/>
    <property type="evidence" value="ECO:0007669"/>
    <property type="project" value="UniProtKB-SubCell"/>
</dbReference>
<dbReference type="PANTHER" id="PTHR24305">
    <property type="entry name" value="CYTOCHROME P450"/>
    <property type="match status" value="1"/>
</dbReference>
<keyword evidence="15" id="KW-1185">Reference proteome</keyword>
<organism evidence="14 15">
    <name type="scientific">Rhizopogon vesiculosus</name>
    <dbReference type="NCBI Taxonomy" id="180088"/>
    <lineage>
        <taxon>Eukaryota</taxon>
        <taxon>Fungi</taxon>
        <taxon>Dikarya</taxon>
        <taxon>Basidiomycota</taxon>
        <taxon>Agaricomycotina</taxon>
        <taxon>Agaricomycetes</taxon>
        <taxon>Agaricomycetidae</taxon>
        <taxon>Boletales</taxon>
        <taxon>Suillineae</taxon>
        <taxon>Rhizopogonaceae</taxon>
        <taxon>Rhizopogon</taxon>
    </lineage>
</organism>
<feature type="binding site" description="axial binding residue" evidence="13">
    <location>
        <position position="499"/>
    </location>
    <ligand>
        <name>heme</name>
        <dbReference type="ChEBI" id="CHEBI:30413"/>
    </ligand>
    <ligandPart>
        <name>Fe</name>
        <dbReference type="ChEBI" id="CHEBI:18248"/>
    </ligandPart>
</feature>
<dbReference type="AlphaFoldDB" id="A0A1J8QWN1"/>
<dbReference type="SUPFAM" id="SSF48264">
    <property type="entry name" value="Cytochrome P450"/>
    <property type="match status" value="1"/>
</dbReference>
<evidence type="ECO:0008006" key="16">
    <source>
        <dbReference type="Google" id="ProtNLM"/>
    </source>
</evidence>
<evidence type="ECO:0000256" key="11">
    <source>
        <dbReference type="ARBA" id="ARBA00023033"/>
    </source>
</evidence>
<evidence type="ECO:0000256" key="7">
    <source>
        <dbReference type="ARBA" id="ARBA00022723"/>
    </source>
</evidence>
<comment type="cofactor">
    <cofactor evidence="1 13">
        <name>heme</name>
        <dbReference type="ChEBI" id="CHEBI:30413"/>
    </cofactor>
</comment>
<dbReference type="Gene3D" id="1.10.630.10">
    <property type="entry name" value="Cytochrome P450"/>
    <property type="match status" value="1"/>
</dbReference>
<dbReference type="InterPro" id="IPR050121">
    <property type="entry name" value="Cytochrome_P450_monoxygenase"/>
</dbReference>
<evidence type="ECO:0000256" key="9">
    <source>
        <dbReference type="ARBA" id="ARBA00023002"/>
    </source>
</evidence>
<evidence type="ECO:0000256" key="8">
    <source>
        <dbReference type="ARBA" id="ARBA00022989"/>
    </source>
</evidence>
<evidence type="ECO:0000313" key="15">
    <source>
        <dbReference type="Proteomes" id="UP000183567"/>
    </source>
</evidence>
<gene>
    <name evidence="14" type="ORF">AZE42_06599</name>
</gene>
<keyword evidence="8" id="KW-1133">Transmembrane helix</keyword>
<evidence type="ECO:0000313" key="14">
    <source>
        <dbReference type="EMBL" id="OJA17785.1"/>
    </source>
</evidence>
<keyword evidence="7 13" id="KW-0479">Metal-binding</keyword>
<evidence type="ECO:0000256" key="1">
    <source>
        <dbReference type="ARBA" id="ARBA00001971"/>
    </source>
</evidence>
<evidence type="ECO:0000256" key="3">
    <source>
        <dbReference type="ARBA" id="ARBA00004721"/>
    </source>
</evidence>
<dbReference type="InterPro" id="IPR036396">
    <property type="entry name" value="Cyt_P450_sf"/>
</dbReference>
<proteinExistence type="inferred from homology"/>
<comment type="pathway">
    <text evidence="3">Secondary metabolite biosynthesis; terpenoid biosynthesis.</text>
</comment>
<dbReference type="PANTHER" id="PTHR24305:SF166">
    <property type="entry name" value="CYTOCHROME P450 12A4, MITOCHONDRIAL-RELATED"/>
    <property type="match status" value="1"/>
</dbReference>
<keyword evidence="9" id="KW-0560">Oxidoreductase</keyword>
<keyword evidence="11" id="KW-0503">Monooxygenase</keyword>
<keyword evidence="5 13" id="KW-0349">Heme</keyword>
<dbReference type="Pfam" id="PF00067">
    <property type="entry name" value="p450"/>
    <property type="match status" value="1"/>
</dbReference>
<comment type="similarity">
    <text evidence="4">Belongs to the cytochrome P450 family.</text>
</comment>